<keyword evidence="3" id="KW-1185">Reference proteome</keyword>
<dbReference type="NCBIfam" id="NF047812">
    <property type="entry name" value="LIC11213_lipo"/>
    <property type="match status" value="1"/>
</dbReference>
<gene>
    <name evidence="2" type="ORF">CH376_19005</name>
    <name evidence="1" type="ORF">CH380_13615</name>
</gene>
<dbReference type="AlphaFoldDB" id="A0A2M9YMP7"/>
<sequence length="142" mass="15219">MKKIRNQVRVGIFLLFVSSVFWNCENGKSSDKEDSLKNLAFILGSGSPLKEVTDADCTDPAPAFSTLGQAGTTATCSTCHSGANTNAGFDITSYNGVRNRVTVGNPKGSLLFIKINSGSMRIYNNNSINKAVYCWTLKGANP</sequence>
<evidence type="ECO:0000313" key="1">
    <source>
        <dbReference type="EMBL" id="PJZ52822.1"/>
    </source>
</evidence>
<dbReference type="EMBL" id="NPDV01000011">
    <property type="protein sequence ID" value="PJZ52822.1"/>
    <property type="molecule type" value="Genomic_DNA"/>
</dbReference>
<evidence type="ECO:0000313" key="2">
    <source>
        <dbReference type="EMBL" id="PJZ60332.1"/>
    </source>
</evidence>
<comment type="caution">
    <text evidence="1">The sequence shown here is derived from an EMBL/GenBank/DDBJ whole genome shotgun (WGS) entry which is preliminary data.</text>
</comment>
<protein>
    <recommendedName>
        <fullName evidence="5">Cytochrome C Planctomycete-type domain-containing protein</fullName>
    </recommendedName>
</protein>
<accession>A0A2M9YMP7</accession>
<reference evidence="3 4" key="1">
    <citation type="submission" date="2017-07" db="EMBL/GenBank/DDBJ databases">
        <title>Leptospira spp. isolated from tropical soils.</title>
        <authorList>
            <person name="Thibeaux R."/>
            <person name="Iraola G."/>
            <person name="Ferres I."/>
            <person name="Bierque E."/>
            <person name="Girault D."/>
            <person name="Soupe-Gilbert M.-E."/>
            <person name="Picardeau M."/>
            <person name="Goarant C."/>
        </authorList>
    </citation>
    <scope>NUCLEOTIDE SEQUENCE [LARGE SCALE GENOMIC DNA]</scope>
    <source>
        <strain evidence="1 4">FH2-B-C1</strain>
        <strain evidence="2 3">FH2-B-D1</strain>
    </source>
</reference>
<organism evidence="1 4">
    <name type="scientific">Leptospira adleri</name>
    <dbReference type="NCBI Taxonomy" id="2023186"/>
    <lineage>
        <taxon>Bacteria</taxon>
        <taxon>Pseudomonadati</taxon>
        <taxon>Spirochaetota</taxon>
        <taxon>Spirochaetia</taxon>
        <taxon>Leptospirales</taxon>
        <taxon>Leptospiraceae</taxon>
        <taxon>Leptospira</taxon>
    </lineage>
</organism>
<dbReference type="Proteomes" id="UP000232149">
    <property type="component" value="Unassembled WGS sequence"/>
</dbReference>
<dbReference type="Proteomes" id="UP000232188">
    <property type="component" value="Unassembled WGS sequence"/>
</dbReference>
<dbReference type="EMBL" id="NPDU01000067">
    <property type="protein sequence ID" value="PJZ60332.1"/>
    <property type="molecule type" value="Genomic_DNA"/>
</dbReference>
<proteinExistence type="predicted"/>
<evidence type="ECO:0000313" key="4">
    <source>
        <dbReference type="Proteomes" id="UP000232188"/>
    </source>
</evidence>
<dbReference type="OrthoDB" id="342808at2"/>
<evidence type="ECO:0000313" key="3">
    <source>
        <dbReference type="Proteomes" id="UP000232149"/>
    </source>
</evidence>
<name>A0A2M9YMP7_9LEPT</name>
<dbReference type="RefSeq" id="WP_100786331.1">
    <property type="nucleotide sequence ID" value="NZ_NPDU01000067.1"/>
</dbReference>
<evidence type="ECO:0008006" key="5">
    <source>
        <dbReference type="Google" id="ProtNLM"/>
    </source>
</evidence>